<evidence type="ECO:0000256" key="1">
    <source>
        <dbReference type="ARBA" id="ARBA00003365"/>
    </source>
</evidence>
<proteinExistence type="inferred from homology"/>
<evidence type="ECO:0000256" key="8">
    <source>
        <dbReference type="ARBA" id="ARBA00049047"/>
    </source>
</evidence>
<comment type="caution">
    <text evidence="11">The sequence shown here is derived from an EMBL/GenBank/DDBJ whole genome shotgun (WGS) entry which is preliminary data.</text>
</comment>
<dbReference type="SUPFAM" id="SSF51366">
    <property type="entry name" value="Ribulose-phoshate binding barrel"/>
    <property type="match status" value="1"/>
</dbReference>
<evidence type="ECO:0000256" key="5">
    <source>
        <dbReference type="ARBA" id="ARBA00022822"/>
    </source>
</evidence>
<dbReference type="Proteomes" id="UP000250831">
    <property type="component" value="Unassembled WGS sequence"/>
</dbReference>
<dbReference type="InterPro" id="IPR018204">
    <property type="entry name" value="Trp_synthase_alpha_AS"/>
</dbReference>
<dbReference type="PANTHER" id="PTHR43406:SF1">
    <property type="entry name" value="TRYPTOPHAN SYNTHASE ALPHA CHAIN, CHLOROPLASTIC"/>
    <property type="match status" value="1"/>
</dbReference>
<evidence type="ECO:0000256" key="7">
    <source>
        <dbReference type="ARBA" id="ARBA00023239"/>
    </source>
</evidence>
<dbReference type="NCBIfam" id="TIGR00262">
    <property type="entry name" value="trpA"/>
    <property type="match status" value="1"/>
</dbReference>
<keyword evidence="5 9" id="KW-0822">Tryptophan biosynthesis</keyword>
<evidence type="ECO:0000313" key="12">
    <source>
        <dbReference type="Proteomes" id="UP000250831"/>
    </source>
</evidence>
<keyword evidence="7 9" id="KW-0456">Lyase</keyword>
<evidence type="ECO:0000313" key="11">
    <source>
        <dbReference type="EMBL" id="PUV22278.1"/>
    </source>
</evidence>
<evidence type="ECO:0000256" key="9">
    <source>
        <dbReference type="HAMAP-Rule" id="MF_00131"/>
    </source>
</evidence>
<dbReference type="AlphaFoldDB" id="A0A363NNA3"/>
<evidence type="ECO:0000256" key="2">
    <source>
        <dbReference type="ARBA" id="ARBA00004733"/>
    </source>
</evidence>
<evidence type="ECO:0000256" key="10">
    <source>
        <dbReference type="RuleBase" id="RU003662"/>
    </source>
</evidence>
<comment type="function">
    <text evidence="1 9">The alpha subunit is responsible for the aldol cleavage of indoleglycerol phosphate to indole and glyceraldehyde 3-phosphate.</text>
</comment>
<dbReference type="InterPro" id="IPR013785">
    <property type="entry name" value="Aldolase_TIM"/>
</dbReference>
<dbReference type="Pfam" id="PF00290">
    <property type="entry name" value="Trp_syntA"/>
    <property type="match status" value="1"/>
</dbReference>
<dbReference type="PROSITE" id="PS00167">
    <property type="entry name" value="TRP_SYNTHASE_ALPHA"/>
    <property type="match status" value="1"/>
</dbReference>
<feature type="active site" description="Proton acceptor" evidence="9">
    <location>
        <position position="43"/>
    </location>
</feature>
<dbReference type="GO" id="GO:0004834">
    <property type="term" value="F:tryptophan synthase activity"/>
    <property type="evidence" value="ECO:0007669"/>
    <property type="project" value="UniProtKB-UniRule"/>
</dbReference>
<dbReference type="HAMAP" id="MF_00131">
    <property type="entry name" value="Trp_synth_alpha"/>
    <property type="match status" value="1"/>
</dbReference>
<keyword evidence="12" id="KW-1185">Reference proteome</keyword>
<evidence type="ECO:0000256" key="4">
    <source>
        <dbReference type="ARBA" id="ARBA00022605"/>
    </source>
</evidence>
<dbReference type="Gene3D" id="3.20.20.70">
    <property type="entry name" value="Aldolase class I"/>
    <property type="match status" value="1"/>
</dbReference>
<accession>A0A363NNA3</accession>
<organism evidence="11 12">
    <name type="scientific">Sphingobacterium athyrii</name>
    <dbReference type="NCBI Taxonomy" id="2152717"/>
    <lineage>
        <taxon>Bacteria</taxon>
        <taxon>Pseudomonadati</taxon>
        <taxon>Bacteroidota</taxon>
        <taxon>Sphingobacteriia</taxon>
        <taxon>Sphingobacteriales</taxon>
        <taxon>Sphingobacteriaceae</taxon>
        <taxon>Sphingobacterium</taxon>
    </lineage>
</organism>
<dbReference type="InterPro" id="IPR002028">
    <property type="entry name" value="Trp_synthase_suA"/>
</dbReference>
<dbReference type="InterPro" id="IPR011060">
    <property type="entry name" value="RibuloseP-bd_barrel"/>
</dbReference>
<keyword evidence="4 9" id="KW-0028">Amino-acid biosynthesis</keyword>
<feature type="active site" description="Proton acceptor" evidence="9">
    <location>
        <position position="54"/>
    </location>
</feature>
<name>A0A363NNA3_9SPHI</name>
<comment type="subunit">
    <text evidence="3 9">Tetramer of two alpha and two beta chains.</text>
</comment>
<dbReference type="GO" id="GO:0005829">
    <property type="term" value="C:cytosol"/>
    <property type="evidence" value="ECO:0007669"/>
    <property type="project" value="TreeGrafter"/>
</dbReference>
<dbReference type="UniPathway" id="UPA00035">
    <property type="reaction ID" value="UER00044"/>
</dbReference>
<dbReference type="FunFam" id="3.20.20.70:FF:000037">
    <property type="entry name" value="Tryptophan synthase alpha chain"/>
    <property type="match status" value="1"/>
</dbReference>
<dbReference type="EC" id="4.2.1.20" evidence="9"/>
<sequence length="253" mass="28235">MTTIEKKEGKPLLSIYFTAGYPELDSTVRIAKKLEEAGADFLEIGFPYSDPVADGPVIQHSSEVALANGMTVKKLFDQLRELRNQVQIPVFLMGYVNPVIQFGVEKFCEECKNVGVNGVIIPDLPMYEYEDLYKDTFEKNGIANIFIVTPQTSTERIRKIDSLSNSFIYLLSSNATTGKTLDVSEDTNAYFKRIHDLQLKNPLIVGFGISNKEAFQKASQHTAGAIIGSAFVKRLGEKDYMDQIPDFIKSIKG</sequence>
<dbReference type="RefSeq" id="WP_108635930.1">
    <property type="nucleotide sequence ID" value="NZ_DAMCKI010000025.1"/>
</dbReference>
<dbReference type="PANTHER" id="PTHR43406">
    <property type="entry name" value="TRYPTOPHAN SYNTHASE, ALPHA CHAIN"/>
    <property type="match status" value="1"/>
</dbReference>
<protein>
    <recommendedName>
        <fullName evidence="9">Tryptophan synthase alpha chain</fullName>
        <ecNumber evidence="9">4.2.1.20</ecNumber>
    </recommendedName>
</protein>
<dbReference type="EMBL" id="QCXX01000007">
    <property type="protein sequence ID" value="PUV22278.1"/>
    <property type="molecule type" value="Genomic_DNA"/>
</dbReference>
<gene>
    <name evidence="9" type="primary">trpA</name>
    <name evidence="11" type="ORF">DCO56_22215</name>
</gene>
<dbReference type="CDD" id="cd04724">
    <property type="entry name" value="Tryptophan_synthase_alpha"/>
    <property type="match status" value="1"/>
</dbReference>
<evidence type="ECO:0000256" key="6">
    <source>
        <dbReference type="ARBA" id="ARBA00023141"/>
    </source>
</evidence>
<comment type="catalytic activity">
    <reaction evidence="8 9">
        <text>(1S,2R)-1-C-(indol-3-yl)glycerol 3-phosphate + L-serine = D-glyceraldehyde 3-phosphate + L-tryptophan + H2O</text>
        <dbReference type="Rhea" id="RHEA:10532"/>
        <dbReference type="ChEBI" id="CHEBI:15377"/>
        <dbReference type="ChEBI" id="CHEBI:33384"/>
        <dbReference type="ChEBI" id="CHEBI:57912"/>
        <dbReference type="ChEBI" id="CHEBI:58866"/>
        <dbReference type="ChEBI" id="CHEBI:59776"/>
        <dbReference type="EC" id="4.2.1.20"/>
    </reaction>
</comment>
<evidence type="ECO:0000256" key="3">
    <source>
        <dbReference type="ARBA" id="ARBA00011270"/>
    </source>
</evidence>
<reference evidence="11 12" key="1">
    <citation type="submission" date="2018-04" db="EMBL/GenBank/DDBJ databases">
        <title>Sphingobacterium sp. M46 Genome.</title>
        <authorList>
            <person name="Cheng J."/>
            <person name="Li Y."/>
        </authorList>
    </citation>
    <scope>NUCLEOTIDE SEQUENCE [LARGE SCALE GENOMIC DNA]</scope>
    <source>
        <strain evidence="11 12">M46</strain>
    </source>
</reference>
<comment type="similarity">
    <text evidence="9 10">Belongs to the TrpA family.</text>
</comment>
<dbReference type="OrthoDB" id="9804578at2"/>
<comment type="pathway">
    <text evidence="2 9">Amino-acid biosynthesis; L-tryptophan biosynthesis; L-tryptophan from chorismate: step 5/5.</text>
</comment>
<keyword evidence="6 9" id="KW-0057">Aromatic amino acid biosynthesis</keyword>